<sequence>MQCRRLLARSELDTPNTFFLPCQRQSPTRADDKSQLHLHDCCSIQHFLRCNSLLQSNTFDRREEVELCSFLCGLSGPRLKENKKHYI</sequence>
<comment type="caution">
    <text evidence="1">The sequence shown here is derived from an EMBL/GenBank/DDBJ whole genome shotgun (WGS) entry which is preliminary data.</text>
</comment>
<proteinExistence type="predicted"/>
<dbReference type="AlphaFoldDB" id="A0AAV8Q2N8"/>
<organism evidence="1 2">
    <name type="scientific">Ensete ventricosum</name>
    <name type="common">Abyssinian banana</name>
    <name type="synonym">Musa ensete</name>
    <dbReference type="NCBI Taxonomy" id="4639"/>
    <lineage>
        <taxon>Eukaryota</taxon>
        <taxon>Viridiplantae</taxon>
        <taxon>Streptophyta</taxon>
        <taxon>Embryophyta</taxon>
        <taxon>Tracheophyta</taxon>
        <taxon>Spermatophyta</taxon>
        <taxon>Magnoliopsida</taxon>
        <taxon>Liliopsida</taxon>
        <taxon>Zingiberales</taxon>
        <taxon>Musaceae</taxon>
        <taxon>Ensete</taxon>
    </lineage>
</organism>
<keyword evidence="2" id="KW-1185">Reference proteome</keyword>
<evidence type="ECO:0000313" key="2">
    <source>
        <dbReference type="Proteomes" id="UP001222027"/>
    </source>
</evidence>
<reference evidence="1 2" key="1">
    <citation type="submission" date="2022-12" db="EMBL/GenBank/DDBJ databases">
        <title>Chromosome-scale assembly of the Ensete ventricosum genome.</title>
        <authorList>
            <person name="Dussert Y."/>
            <person name="Stocks J."/>
            <person name="Wendawek A."/>
            <person name="Woldeyes F."/>
            <person name="Nichols R.A."/>
            <person name="Borrell J.S."/>
        </authorList>
    </citation>
    <scope>NUCLEOTIDE SEQUENCE [LARGE SCALE GENOMIC DNA]</scope>
    <source>
        <strain evidence="2">cv. Maze</strain>
        <tissue evidence="1">Seeds</tissue>
    </source>
</reference>
<dbReference type="EMBL" id="JAQQAF010000002">
    <property type="protein sequence ID" value="KAJ8505002.1"/>
    <property type="molecule type" value="Genomic_DNA"/>
</dbReference>
<evidence type="ECO:0000313" key="1">
    <source>
        <dbReference type="EMBL" id="KAJ8505002.1"/>
    </source>
</evidence>
<name>A0AAV8Q2N8_ENSVE</name>
<accession>A0AAV8Q2N8</accession>
<protein>
    <submittedName>
        <fullName evidence="1">Uncharacterized protein</fullName>
    </submittedName>
</protein>
<gene>
    <name evidence="1" type="ORF">OPV22_005888</name>
</gene>
<dbReference type="Proteomes" id="UP001222027">
    <property type="component" value="Unassembled WGS sequence"/>
</dbReference>